<gene>
    <name evidence="2" type="ORF">Psi02_75150</name>
</gene>
<dbReference type="Proteomes" id="UP000644610">
    <property type="component" value="Unassembled WGS sequence"/>
</dbReference>
<reference evidence="2" key="1">
    <citation type="submission" date="2021-01" db="EMBL/GenBank/DDBJ databases">
        <title>Whole genome shotgun sequence of Planotetraspora silvatica NBRC 100141.</title>
        <authorList>
            <person name="Komaki H."/>
            <person name="Tamura T."/>
        </authorList>
    </citation>
    <scope>NUCLEOTIDE SEQUENCE</scope>
    <source>
        <strain evidence="2">NBRC 100141</strain>
    </source>
</reference>
<name>A0A8J3UX62_9ACTN</name>
<proteinExistence type="predicted"/>
<evidence type="ECO:0000313" key="3">
    <source>
        <dbReference type="Proteomes" id="UP000644610"/>
    </source>
</evidence>
<organism evidence="2 3">
    <name type="scientific">Planotetraspora silvatica</name>
    <dbReference type="NCBI Taxonomy" id="234614"/>
    <lineage>
        <taxon>Bacteria</taxon>
        <taxon>Bacillati</taxon>
        <taxon>Actinomycetota</taxon>
        <taxon>Actinomycetes</taxon>
        <taxon>Streptosporangiales</taxon>
        <taxon>Streptosporangiaceae</taxon>
        <taxon>Planotetraspora</taxon>
    </lineage>
</organism>
<accession>A0A8J3UX62</accession>
<comment type="caution">
    <text evidence="2">The sequence shown here is derived from an EMBL/GenBank/DDBJ whole genome shotgun (WGS) entry which is preliminary data.</text>
</comment>
<sequence>MRRPRIDRGRRWRDTLRSRPFPSGLLVTARSLQAKTVYNYPDTVSRFNDPPAWPRCRYRQPPSPAAALKAFAIGRAENATRAARSGNAGVKRGRPGTIDQ</sequence>
<keyword evidence="3" id="KW-1185">Reference proteome</keyword>
<protein>
    <submittedName>
        <fullName evidence="2">Uncharacterized protein</fullName>
    </submittedName>
</protein>
<feature type="region of interest" description="Disordered" evidence="1">
    <location>
        <begin position="79"/>
        <end position="100"/>
    </location>
</feature>
<evidence type="ECO:0000256" key="1">
    <source>
        <dbReference type="SAM" id="MobiDB-lite"/>
    </source>
</evidence>
<dbReference type="AlphaFoldDB" id="A0A8J3UX62"/>
<dbReference type="EMBL" id="BOOQ01000060">
    <property type="protein sequence ID" value="GII51091.1"/>
    <property type="molecule type" value="Genomic_DNA"/>
</dbReference>
<evidence type="ECO:0000313" key="2">
    <source>
        <dbReference type="EMBL" id="GII51091.1"/>
    </source>
</evidence>